<keyword evidence="3" id="KW-1185">Reference proteome</keyword>
<sequence length="568" mass="63026">MAMPPLSSYGQAAAFSGPAIQNPNYYQKIFGTFSETSRASIGPSRIGYSPAHDQYAYERERRSKMAYSSAPALNSAIGMTLKEGTRVCSDSLPVDIITHIKGVLAPSLHKLWTGFKFNFDALVVREEATFTDLANPSISPLLPYFDKRFITIRPKDKVEVFKPPKKPIEFLLIIDSEQWEAAEDFLDLAYTQRQAPSYASQISSVHKSNDHLEVKCASRVPRSESAENKEDENSVPRPVSIKKRKATDELVSIYSDSGDEAVQALFSDTKNSSITTSRQRLTRNLVTEKTTDAPLNLNPDVIQDAIRRGGKRPKSQALSINYVITERIQFHPILVIPFHKLLTGTGEPYLDLNITFHGLIACDPRKESLSFLDKGTFKTASKAKLTLLSAIPSPTGLGSKPNVAEDVALKRFFKTETKDGVIRRYPSADEKDKVLNEAKLMGWAASLLRLAYSFINCFLAAAGTPPPFSIPDLRFVHAGIAFAQKEVEAAGSAHSSLRASYLLEELIDNTELPFQKYVHNGDASPLQGPGEDGHDIGIFLCFVQHIQYQETAHQAYISDFQVFSLIRK</sequence>
<protein>
    <recommendedName>
        <fullName evidence="4">Alpha-type protein kinase domain-containing protein</fullName>
    </recommendedName>
</protein>
<dbReference type="OrthoDB" id="301415at2759"/>
<dbReference type="AlphaFoldDB" id="A0A9P7FR45"/>
<evidence type="ECO:0008006" key="4">
    <source>
        <dbReference type="Google" id="ProtNLM"/>
    </source>
</evidence>
<evidence type="ECO:0000256" key="1">
    <source>
        <dbReference type="SAM" id="MobiDB-lite"/>
    </source>
</evidence>
<comment type="caution">
    <text evidence="2">The sequence shown here is derived from an EMBL/GenBank/DDBJ whole genome shotgun (WGS) entry which is preliminary data.</text>
</comment>
<accession>A0A9P7FR45</accession>
<feature type="compositionally biased region" description="Basic and acidic residues" evidence="1">
    <location>
        <begin position="218"/>
        <end position="234"/>
    </location>
</feature>
<feature type="region of interest" description="Disordered" evidence="1">
    <location>
        <begin position="218"/>
        <end position="238"/>
    </location>
</feature>
<name>A0A9P7FR45_9AGAR</name>
<evidence type="ECO:0000313" key="2">
    <source>
        <dbReference type="EMBL" id="KAG5635735.1"/>
    </source>
</evidence>
<organism evidence="2 3">
    <name type="scientific">Sphagnurus paluster</name>
    <dbReference type="NCBI Taxonomy" id="117069"/>
    <lineage>
        <taxon>Eukaryota</taxon>
        <taxon>Fungi</taxon>
        <taxon>Dikarya</taxon>
        <taxon>Basidiomycota</taxon>
        <taxon>Agaricomycotina</taxon>
        <taxon>Agaricomycetes</taxon>
        <taxon>Agaricomycetidae</taxon>
        <taxon>Agaricales</taxon>
        <taxon>Tricholomatineae</taxon>
        <taxon>Lyophyllaceae</taxon>
        <taxon>Sphagnurus</taxon>
    </lineage>
</organism>
<proteinExistence type="predicted"/>
<evidence type="ECO:0000313" key="3">
    <source>
        <dbReference type="Proteomes" id="UP000717328"/>
    </source>
</evidence>
<gene>
    <name evidence="2" type="ORF">H0H81_010253</name>
</gene>
<dbReference type="Proteomes" id="UP000717328">
    <property type="component" value="Unassembled WGS sequence"/>
</dbReference>
<reference evidence="2" key="2">
    <citation type="submission" date="2021-10" db="EMBL/GenBank/DDBJ databases">
        <title>Phylogenomics reveals ancestral predisposition of the termite-cultivated fungus Termitomyces towards a domesticated lifestyle.</title>
        <authorList>
            <person name="Auxier B."/>
            <person name="Grum-Grzhimaylo A."/>
            <person name="Cardenas M.E."/>
            <person name="Lodge J.D."/>
            <person name="Laessoe T."/>
            <person name="Pedersen O."/>
            <person name="Smith M.E."/>
            <person name="Kuyper T.W."/>
            <person name="Franco-Molano E.A."/>
            <person name="Baroni T.J."/>
            <person name="Aanen D.K."/>
        </authorList>
    </citation>
    <scope>NUCLEOTIDE SEQUENCE</scope>
    <source>
        <strain evidence="2">D49</strain>
    </source>
</reference>
<reference evidence="2" key="1">
    <citation type="submission" date="2021-02" db="EMBL/GenBank/DDBJ databases">
        <authorList>
            <person name="Nieuwenhuis M."/>
            <person name="Van De Peppel L.J.J."/>
        </authorList>
    </citation>
    <scope>NUCLEOTIDE SEQUENCE</scope>
    <source>
        <strain evidence="2">D49</strain>
    </source>
</reference>
<dbReference type="EMBL" id="JABCKI010006032">
    <property type="protein sequence ID" value="KAG5635735.1"/>
    <property type="molecule type" value="Genomic_DNA"/>
</dbReference>